<feature type="region of interest" description="Disordered" evidence="10">
    <location>
        <begin position="277"/>
        <end position="320"/>
    </location>
</feature>
<dbReference type="InterPro" id="IPR017117">
    <property type="entry name" value="Nob1_euk"/>
</dbReference>
<proteinExistence type="inferred from homology"/>
<feature type="compositionally biased region" description="Basic residues" evidence="10">
    <location>
        <begin position="291"/>
        <end position="303"/>
    </location>
</feature>
<dbReference type="CDD" id="cd09876">
    <property type="entry name" value="PIN_Nob1-like"/>
    <property type="match status" value="1"/>
</dbReference>
<dbReference type="InterPro" id="IPR033411">
    <property type="entry name" value="Ribonuclease_PIN"/>
</dbReference>
<dbReference type="EMBL" id="NBIV01000013">
    <property type="protein sequence ID" value="PXF48525.1"/>
    <property type="molecule type" value="Genomic_DNA"/>
</dbReference>
<protein>
    <submittedName>
        <fullName evidence="13">20S-pre-rRNA D-site endonuclease nob1</fullName>
    </submittedName>
</protein>
<evidence type="ECO:0000256" key="7">
    <source>
        <dbReference type="ARBA" id="ARBA00023242"/>
    </source>
</evidence>
<reference evidence="13 14" key="1">
    <citation type="journal article" date="2018" name="Mol. Biol. Evol.">
        <title>Analysis of the draft genome of the red seaweed Gracilariopsis chorda provides insights into genome size evolution in Rhodophyta.</title>
        <authorList>
            <person name="Lee J."/>
            <person name="Yang E.C."/>
            <person name="Graf L."/>
            <person name="Yang J.H."/>
            <person name="Qiu H."/>
            <person name="Zel Zion U."/>
            <person name="Chan C.X."/>
            <person name="Stephens T.G."/>
            <person name="Weber A.P.M."/>
            <person name="Boo G.H."/>
            <person name="Boo S.M."/>
            <person name="Kim K.M."/>
            <person name="Shin Y."/>
            <person name="Jung M."/>
            <person name="Lee S.J."/>
            <person name="Yim H.S."/>
            <person name="Lee J.H."/>
            <person name="Bhattacharya D."/>
            <person name="Yoon H.S."/>
        </authorList>
    </citation>
    <scope>NUCLEOTIDE SEQUENCE [LARGE SCALE GENOMIC DNA]</scope>
    <source>
        <strain evidence="13 14">SKKU-2015</strain>
        <tissue evidence="13">Whole body</tissue>
    </source>
</reference>
<comment type="similarity">
    <text evidence="2 8">Belongs to the NOB1 family.</text>
</comment>
<dbReference type="OrthoDB" id="446759at2759"/>
<dbReference type="GO" id="GO:0046872">
    <property type="term" value="F:metal ion binding"/>
    <property type="evidence" value="ECO:0007669"/>
    <property type="project" value="UniProtKB-UniRule"/>
</dbReference>
<evidence type="ECO:0000256" key="6">
    <source>
        <dbReference type="ARBA" id="ARBA00022833"/>
    </source>
</evidence>
<keyword evidence="7 8" id="KW-0539">Nucleus</keyword>
<keyword evidence="6 8" id="KW-0862">Zinc</keyword>
<dbReference type="Gene3D" id="6.20.210.10">
    <property type="entry name" value="Nin one binding (NOB1), Zn-ribbon-like"/>
    <property type="match status" value="1"/>
</dbReference>
<evidence type="ECO:0000256" key="5">
    <source>
        <dbReference type="ARBA" id="ARBA00022801"/>
    </source>
</evidence>
<name>A0A2V3J2C2_9FLOR</name>
<dbReference type="InterPro" id="IPR039907">
    <property type="entry name" value="NOB1"/>
</dbReference>
<evidence type="ECO:0000256" key="2">
    <source>
        <dbReference type="ARBA" id="ARBA00005858"/>
    </source>
</evidence>
<dbReference type="InterPro" id="IPR036283">
    <property type="entry name" value="NOB1_Zf-like_sf"/>
</dbReference>
<dbReference type="GO" id="GO:0016787">
    <property type="term" value="F:hydrolase activity"/>
    <property type="evidence" value="ECO:0007669"/>
    <property type="project" value="UniProtKB-KW"/>
</dbReference>
<keyword evidence="4 8" id="KW-0479">Metal-binding</keyword>
<dbReference type="STRING" id="448386.A0A2V3J2C2"/>
<evidence type="ECO:0000259" key="12">
    <source>
        <dbReference type="Pfam" id="PF17146"/>
    </source>
</evidence>
<dbReference type="InterPro" id="IPR014881">
    <property type="entry name" value="NOB1_Zn-bd"/>
</dbReference>
<dbReference type="GO" id="GO:0005737">
    <property type="term" value="C:cytoplasm"/>
    <property type="evidence" value="ECO:0007669"/>
    <property type="project" value="UniProtKB-ARBA"/>
</dbReference>
<evidence type="ECO:0000256" key="1">
    <source>
        <dbReference type="ARBA" id="ARBA00004123"/>
    </source>
</evidence>
<feature type="region of interest" description="Disordered" evidence="10">
    <location>
        <begin position="545"/>
        <end position="576"/>
    </location>
</feature>
<dbReference type="Pfam" id="PF17146">
    <property type="entry name" value="PIN_6"/>
    <property type="match status" value="1"/>
</dbReference>
<dbReference type="AlphaFoldDB" id="A0A2V3J2C2"/>
<feature type="binding site" evidence="9">
    <location>
        <position position="443"/>
    </location>
    <ligand>
        <name>Zn(2+)</name>
        <dbReference type="ChEBI" id="CHEBI:29105"/>
    </ligand>
</feature>
<feature type="domain" description="Nin one binding (NOB1) Zn-ribbon-like" evidence="11">
    <location>
        <begin position="433"/>
        <end position="504"/>
    </location>
</feature>
<evidence type="ECO:0000313" key="14">
    <source>
        <dbReference type="Proteomes" id="UP000247409"/>
    </source>
</evidence>
<evidence type="ECO:0000256" key="10">
    <source>
        <dbReference type="SAM" id="MobiDB-lite"/>
    </source>
</evidence>
<keyword evidence="3" id="KW-0540">Nuclease</keyword>
<dbReference type="Pfam" id="PF08772">
    <property type="entry name" value="Zn_ribbon_NOB1"/>
    <property type="match status" value="1"/>
</dbReference>
<dbReference type="GO" id="GO:0031981">
    <property type="term" value="C:nuclear lumen"/>
    <property type="evidence" value="ECO:0007669"/>
    <property type="project" value="UniProtKB-ARBA"/>
</dbReference>
<sequence length="576" mass="64699">MASTSPAPIIVLDTAALIAGTDNLFSLGGLINVDTGSSLYTPSSDELATFYTIPEVIQEVRDPRARARLALLRESIKLRAPSSEALAATIDFSKRTGDFAVLSLTDLKVIALTRMLERELNGDKYLNSAPSQRRVSEIRIGRAIPFEELDRIEAEELQKQGERQLQNKSEGPGESVEDEEWETVQYSRPETDKSRSRNPAKPSHEYISRFEKEIGEGVSNLDEHPVTGKSEEEDLPMAEKKSRVRACDGIGFRKSEHPTSEMKTEVLCTFETNKAKEDVKEQGKTPAKPSSGRRGRRRRHHKRRDVEPLEETTESSPDQAELIQKSDETDLHDMSLENIDLSVIEAIAVAEGSSEYITHRGISSDESDDTDEGECGWITESNLEEHLARDRGGAVISEEDRKRVACVTTDFAMQSTMLQMGLKLLSVDGRRAIRKIKHFALRCQSCGIVTTELERKFCSKCGNACMHRVAYRVGNNGTARAFLNPKKKPLLRGTKYPIPMPRGGRHNKDLILREDQIDPVKQRRLQKQRERLNVDVLDPTNFYNAGAKFNPHNKPMTIGYGRRNPNEVRGSSRGKR</sequence>
<gene>
    <name evidence="13" type="ORF">BWQ96_01694</name>
</gene>
<evidence type="ECO:0000256" key="3">
    <source>
        <dbReference type="ARBA" id="ARBA00022722"/>
    </source>
</evidence>
<feature type="binding site" evidence="9">
    <location>
        <position position="446"/>
    </location>
    <ligand>
        <name>Zn(2+)</name>
        <dbReference type="ChEBI" id="CHEBI:29105"/>
    </ligand>
</feature>
<dbReference type="PANTHER" id="PTHR12814:SF2">
    <property type="entry name" value="RNA-BINDING PROTEIN NOB1"/>
    <property type="match status" value="1"/>
</dbReference>
<evidence type="ECO:0000256" key="4">
    <source>
        <dbReference type="ARBA" id="ARBA00022723"/>
    </source>
</evidence>
<dbReference type="Proteomes" id="UP000247409">
    <property type="component" value="Unassembled WGS sequence"/>
</dbReference>
<dbReference type="GO" id="GO:0030490">
    <property type="term" value="P:maturation of SSU-rRNA"/>
    <property type="evidence" value="ECO:0007669"/>
    <property type="project" value="TreeGrafter"/>
</dbReference>
<feature type="binding site" evidence="9">
    <location>
        <position position="461"/>
    </location>
    <ligand>
        <name>Zn(2+)</name>
        <dbReference type="ChEBI" id="CHEBI:29105"/>
    </ligand>
</feature>
<dbReference type="GO" id="GO:0004521">
    <property type="term" value="F:RNA endonuclease activity"/>
    <property type="evidence" value="ECO:0007669"/>
    <property type="project" value="UniProtKB-UniRule"/>
</dbReference>
<dbReference type="FunFam" id="3.40.50.1010:FF:000020">
    <property type="entry name" value="20S-pre-rRNA D-site endonuclease NOB1"/>
    <property type="match status" value="1"/>
</dbReference>
<evidence type="ECO:0000256" key="8">
    <source>
        <dbReference type="PIRNR" id="PIRNR037125"/>
    </source>
</evidence>
<keyword evidence="5" id="KW-0378">Hydrolase</keyword>
<evidence type="ECO:0000313" key="13">
    <source>
        <dbReference type="EMBL" id="PXF48525.1"/>
    </source>
</evidence>
<feature type="domain" description="Ribonuclease PIN" evidence="12">
    <location>
        <begin position="33"/>
        <end position="116"/>
    </location>
</feature>
<feature type="binding site" evidence="9">
    <location>
        <position position="458"/>
    </location>
    <ligand>
        <name>Zn(2+)</name>
        <dbReference type="ChEBI" id="CHEBI:29105"/>
    </ligand>
</feature>
<dbReference type="SUPFAM" id="SSF144206">
    <property type="entry name" value="NOB1 zinc finger-like"/>
    <property type="match status" value="1"/>
</dbReference>
<dbReference type="PIRSF" id="PIRSF037125">
    <property type="entry name" value="D-site_20S_pre-rRNA_nuclease"/>
    <property type="match status" value="1"/>
</dbReference>
<comment type="caution">
    <text evidence="13">The sequence shown here is derived from an EMBL/GenBank/DDBJ whole genome shotgun (WGS) entry which is preliminary data.</text>
</comment>
<feature type="region of interest" description="Disordered" evidence="10">
    <location>
        <begin position="157"/>
        <end position="242"/>
    </location>
</feature>
<dbReference type="Gene3D" id="3.40.50.1010">
    <property type="entry name" value="5'-nuclease"/>
    <property type="match status" value="1"/>
</dbReference>
<dbReference type="PANTHER" id="PTHR12814">
    <property type="entry name" value="RNA-BINDING PROTEIN NOB1"/>
    <property type="match status" value="1"/>
</dbReference>
<accession>A0A2V3J2C2</accession>
<evidence type="ECO:0000256" key="9">
    <source>
        <dbReference type="PIRSR" id="PIRSR037125-1"/>
    </source>
</evidence>
<evidence type="ECO:0000259" key="11">
    <source>
        <dbReference type="Pfam" id="PF08772"/>
    </source>
</evidence>
<keyword evidence="13" id="KW-0255">Endonuclease</keyword>
<feature type="compositionally biased region" description="Basic and acidic residues" evidence="10">
    <location>
        <begin position="202"/>
        <end position="230"/>
    </location>
</feature>
<dbReference type="GO" id="GO:0030688">
    <property type="term" value="C:preribosome, small subunit precursor"/>
    <property type="evidence" value="ECO:0007669"/>
    <property type="project" value="TreeGrafter"/>
</dbReference>
<organism evidence="13 14">
    <name type="scientific">Gracilariopsis chorda</name>
    <dbReference type="NCBI Taxonomy" id="448386"/>
    <lineage>
        <taxon>Eukaryota</taxon>
        <taxon>Rhodophyta</taxon>
        <taxon>Florideophyceae</taxon>
        <taxon>Rhodymeniophycidae</taxon>
        <taxon>Gracilariales</taxon>
        <taxon>Gracilariaceae</taxon>
        <taxon>Gracilariopsis</taxon>
    </lineage>
</organism>
<keyword evidence="14" id="KW-1185">Reference proteome</keyword>
<comment type="subcellular location">
    <subcellularLocation>
        <location evidence="1">Nucleus</location>
    </subcellularLocation>
</comment>